<organism evidence="1 2">
    <name type="scientific">Scomber scombrus</name>
    <name type="common">Atlantic mackerel</name>
    <name type="synonym">Scomber vernalis</name>
    <dbReference type="NCBI Taxonomy" id="13677"/>
    <lineage>
        <taxon>Eukaryota</taxon>
        <taxon>Metazoa</taxon>
        <taxon>Chordata</taxon>
        <taxon>Craniata</taxon>
        <taxon>Vertebrata</taxon>
        <taxon>Euteleostomi</taxon>
        <taxon>Actinopterygii</taxon>
        <taxon>Neopterygii</taxon>
        <taxon>Teleostei</taxon>
        <taxon>Neoteleostei</taxon>
        <taxon>Acanthomorphata</taxon>
        <taxon>Pelagiaria</taxon>
        <taxon>Scombriformes</taxon>
        <taxon>Scombridae</taxon>
        <taxon>Scomber</taxon>
    </lineage>
</organism>
<keyword evidence="2" id="KW-1185">Reference proteome</keyword>
<sequence>MANQHPICRGFMNSDAAELLAAPTSPLPSPAAAAAQTLLRLGLMVALRSNLESAHKVVHNECPLVFTMACPPPTGRLRPAHVLPVSVRPSPDVQVRRNVTSALELAAQGGLSRTPITLSLRKSHEELRTARRALRFTLCMIRSSLFVFSLFWMSDASMKIFQFGVYLVGTDFPM</sequence>
<dbReference type="EMBL" id="CAWUFR010000061">
    <property type="protein sequence ID" value="CAK6962876.1"/>
    <property type="molecule type" value="Genomic_DNA"/>
</dbReference>
<reference evidence="1 2" key="1">
    <citation type="submission" date="2024-01" db="EMBL/GenBank/DDBJ databases">
        <authorList>
            <person name="Alioto T."/>
            <person name="Alioto T."/>
            <person name="Gomez Garrido J."/>
        </authorList>
    </citation>
    <scope>NUCLEOTIDE SEQUENCE [LARGE SCALE GENOMIC DNA]</scope>
</reference>
<name>A0AAV1NTB8_SCOSC</name>
<evidence type="ECO:0000313" key="1">
    <source>
        <dbReference type="EMBL" id="CAK6962876.1"/>
    </source>
</evidence>
<protein>
    <submittedName>
        <fullName evidence="1">B-cell lymphoma/leukemia 11A</fullName>
    </submittedName>
</protein>
<proteinExistence type="predicted"/>
<dbReference type="Proteomes" id="UP001314229">
    <property type="component" value="Unassembled WGS sequence"/>
</dbReference>
<comment type="caution">
    <text evidence="1">The sequence shown here is derived from an EMBL/GenBank/DDBJ whole genome shotgun (WGS) entry which is preliminary data.</text>
</comment>
<gene>
    <name evidence="1" type="ORF">FSCOSCO3_A030638</name>
</gene>
<accession>A0AAV1NTB8</accession>
<evidence type="ECO:0000313" key="2">
    <source>
        <dbReference type="Proteomes" id="UP001314229"/>
    </source>
</evidence>
<dbReference type="AlphaFoldDB" id="A0AAV1NTB8"/>